<comment type="cofactor">
    <cofactor evidence="1">
        <name>Zn(2+)</name>
        <dbReference type="ChEBI" id="CHEBI:29105"/>
    </cofactor>
</comment>
<gene>
    <name evidence="2" type="ORF">ACFO3D_07270</name>
</gene>
<dbReference type="PANTHER" id="PTHR12993">
    <property type="entry name" value="N-ACETYLGLUCOSAMINYL-PHOSPHATIDYLINOSITOL DE-N-ACETYLASE-RELATED"/>
    <property type="match status" value="1"/>
</dbReference>
<dbReference type="Proteomes" id="UP001595989">
    <property type="component" value="Unassembled WGS sequence"/>
</dbReference>
<dbReference type="RefSeq" id="WP_390294282.1">
    <property type="nucleotide sequence ID" value="NZ_JBHSFU010000004.1"/>
</dbReference>
<dbReference type="EMBL" id="JBHSFU010000004">
    <property type="protein sequence ID" value="MFC4558006.1"/>
    <property type="molecule type" value="Genomic_DNA"/>
</dbReference>
<protein>
    <submittedName>
        <fullName evidence="2">PIG-L deacetylase family protein</fullName>
        <ecNumber evidence="2">3.5.1.-</ecNumber>
    </submittedName>
</protein>
<dbReference type="InterPro" id="IPR003737">
    <property type="entry name" value="GlcNAc_PI_deacetylase-related"/>
</dbReference>
<keyword evidence="3" id="KW-1185">Reference proteome</keyword>
<dbReference type="Pfam" id="PF02585">
    <property type="entry name" value="PIG-L"/>
    <property type="match status" value="1"/>
</dbReference>
<dbReference type="SUPFAM" id="SSF102588">
    <property type="entry name" value="LmbE-like"/>
    <property type="match status" value="1"/>
</dbReference>
<organism evidence="2 3">
    <name type="scientific">Virgibacillus kekensis</name>
    <dbReference type="NCBI Taxonomy" id="202261"/>
    <lineage>
        <taxon>Bacteria</taxon>
        <taxon>Bacillati</taxon>
        <taxon>Bacillota</taxon>
        <taxon>Bacilli</taxon>
        <taxon>Bacillales</taxon>
        <taxon>Bacillaceae</taxon>
        <taxon>Virgibacillus</taxon>
    </lineage>
</organism>
<evidence type="ECO:0000256" key="1">
    <source>
        <dbReference type="ARBA" id="ARBA00001947"/>
    </source>
</evidence>
<evidence type="ECO:0000313" key="2">
    <source>
        <dbReference type="EMBL" id="MFC4558006.1"/>
    </source>
</evidence>
<evidence type="ECO:0000313" key="3">
    <source>
        <dbReference type="Proteomes" id="UP001595989"/>
    </source>
</evidence>
<dbReference type="InterPro" id="IPR024078">
    <property type="entry name" value="LmbE-like_dom_sf"/>
</dbReference>
<proteinExistence type="predicted"/>
<dbReference type="Gene3D" id="3.40.50.10320">
    <property type="entry name" value="LmbE-like"/>
    <property type="match status" value="1"/>
</dbReference>
<name>A0ABV9DIQ1_9BACI</name>
<accession>A0ABV9DIQ1</accession>
<sequence>MVKSLLMNIMRPIVNPITSLVLKSYYQDNLELTDISANKRVLILAPHMDDETIGLGGTIKKHKKYGADVYCVFVTDGASSVSDIEKEELSNIRKQEMTLVKDILGINHIYYMDLPDGNVKSNKESLAYLKDIIQEVNPDIIYTPPFVDAHKDHIATNKIVADTLEKLDKKYSIRLYEVNCPLPKEKINIVVDVTEEYSDKVEAIEVFKSQVIAFDGFLFLNEIKKHMIQNKKSQKVETFLEVSSDQYINKMNQIWPIHENFPNQFKQVNRKVTLLWAIFKNIRYKRSLYKDVLK</sequence>
<reference evidence="3" key="1">
    <citation type="journal article" date="2019" name="Int. J. Syst. Evol. Microbiol.">
        <title>The Global Catalogue of Microorganisms (GCM) 10K type strain sequencing project: providing services to taxonomists for standard genome sequencing and annotation.</title>
        <authorList>
            <consortium name="The Broad Institute Genomics Platform"/>
            <consortium name="The Broad Institute Genome Sequencing Center for Infectious Disease"/>
            <person name="Wu L."/>
            <person name="Ma J."/>
        </authorList>
    </citation>
    <scope>NUCLEOTIDE SEQUENCE [LARGE SCALE GENOMIC DNA]</scope>
    <source>
        <strain evidence="3">CGMCC 4.7426</strain>
    </source>
</reference>
<comment type="caution">
    <text evidence="2">The sequence shown here is derived from an EMBL/GenBank/DDBJ whole genome shotgun (WGS) entry which is preliminary data.</text>
</comment>
<dbReference type="PANTHER" id="PTHR12993:SF11">
    <property type="entry name" value="N-ACETYLGLUCOSAMINYL-PHOSPHATIDYLINOSITOL DE-N-ACETYLASE"/>
    <property type="match status" value="1"/>
</dbReference>
<dbReference type="GO" id="GO:0016787">
    <property type="term" value="F:hydrolase activity"/>
    <property type="evidence" value="ECO:0007669"/>
    <property type="project" value="UniProtKB-KW"/>
</dbReference>
<keyword evidence="2" id="KW-0378">Hydrolase</keyword>
<dbReference type="EC" id="3.5.1.-" evidence="2"/>